<evidence type="ECO:0000313" key="4">
    <source>
        <dbReference type="Proteomes" id="UP000321947"/>
    </source>
</evidence>
<dbReference type="EMBL" id="SSTD01000132">
    <property type="protein sequence ID" value="TYK31551.1"/>
    <property type="molecule type" value="Genomic_DNA"/>
</dbReference>
<dbReference type="PANTHER" id="PTHR34410">
    <property type="entry name" value="INTRON-ENCODED HOMING ENDONUCLEASE, PUTATIVE-RELATED"/>
    <property type="match status" value="1"/>
</dbReference>
<dbReference type="Proteomes" id="UP000321947">
    <property type="component" value="Unassembled WGS sequence"/>
</dbReference>
<dbReference type="OrthoDB" id="1294444at2759"/>
<protein>
    <submittedName>
        <fullName evidence="2">rRNA intron-encoded homing endonuclease</fullName>
    </submittedName>
</protein>
<comment type="caution">
    <text evidence="2">The sequence shown here is derived from an EMBL/GenBank/DDBJ whole genome shotgun (WGS) entry which is preliminary data.</text>
</comment>
<name>A0A5D3E7I8_CUCMM</name>
<dbReference type="GO" id="GO:0004519">
    <property type="term" value="F:endonuclease activity"/>
    <property type="evidence" value="ECO:0007669"/>
    <property type="project" value="UniProtKB-KW"/>
</dbReference>
<dbReference type="EMBL" id="SSTE01012402">
    <property type="protein sequence ID" value="KAA0048781.1"/>
    <property type="molecule type" value="Genomic_DNA"/>
</dbReference>
<evidence type="ECO:0000313" key="1">
    <source>
        <dbReference type="EMBL" id="KAA0048781.1"/>
    </source>
</evidence>
<dbReference type="Proteomes" id="UP000321393">
    <property type="component" value="Unassembled WGS sequence"/>
</dbReference>
<keyword evidence="2" id="KW-0378">Hydrolase</keyword>
<gene>
    <name evidence="2" type="ORF">E5676_scaffold172G00400</name>
    <name evidence="1" type="ORF">E6C27_scaffold43G00960</name>
</gene>
<evidence type="ECO:0000313" key="2">
    <source>
        <dbReference type="EMBL" id="TYK31551.1"/>
    </source>
</evidence>
<dbReference type="PANTHER" id="PTHR34410:SF2">
    <property type="entry name" value="RRNA INTRON-ENCODED HOMING ENDONUCLEASE"/>
    <property type="match status" value="1"/>
</dbReference>
<proteinExistence type="predicted"/>
<sequence length="68" mass="7624">MRSYAFHHRYRASLNHKRCQPGIYSVALRTLSASYEKSKSLCFGGSMVARLKLKGIDKRASLGMESTA</sequence>
<keyword evidence="2" id="KW-0540">Nuclease</keyword>
<dbReference type="AlphaFoldDB" id="A0A5D3E7I8"/>
<reference evidence="3 4" key="1">
    <citation type="submission" date="2019-08" db="EMBL/GenBank/DDBJ databases">
        <title>Draft genome sequences of two oriental melons (Cucumis melo L. var makuwa).</title>
        <authorList>
            <person name="Kwon S.-Y."/>
        </authorList>
    </citation>
    <scope>NUCLEOTIDE SEQUENCE [LARGE SCALE GENOMIC DNA]</scope>
    <source>
        <strain evidence="4">cv. Chang Bougi</strain>
        <strain evidence="3">cv. SW 3</strain>
        <tissue evidence="2">Leaf</tissue>
    </source>
</reference>
<keyword evidence="2" id="KW-0255">Endonuclease</keyword>
<organism evidence="2 4">
    <name type="scientific">Cucumis melo var. makuwa</name>
    <name type="common">Oriental melon</name>
    <dbReference type="NCBI Taxonomy" id="1194695"/>
    <lineage>
        <taxon>Eukaryota</taxon>
        <taxon>Viridiplantae</taxon>
        <taxon>Streptophyta</taxon>
        <taxon>Embryophyta</taxon>
        <taxon>Tracheophyta</taxon>
        <taxon>Spermatophyta</taxon>
        <taxon>Magnoliopsida</taxon>
        <taxon>eudicotyledons</taxon>
        <taxon>Gunneridae</taxon>
        <taxon>Pentapetalae</taxon>
        <taxon>rosids</taxon>
        <taxon>fabids</taxon>
        <taxon>Cucurbitales</taxon>
        <taxon>Cucurbitaceae</taxon>
        <taxon>Benincaseae</taxon>
        <taxon>Cucumis</taxon>
    </lineage>
</organism>
<accession>A0A5D3E7I8</accession>
<evidence type="ECO:0000313" key="3">
    <source>
        <dbReference type="Proteomes" id="UP000321393"/>
    </source>
</evidence>